<dbReference type="EMBL" id="AP022614">
    <property type="protein sequence ID" value="BBZ43734.1"/>
    <property type="molecule type" value="Genomic_DNA"/>
</dbReference>
<evidence type="ECO:0000256" key="2">
    <source>
        <dbReference type="ARBA" id="ARBA00023125"/>
    </source>
</evidence>
<dbReference type="SUPFAM" id="SSF48498">
    <property type="entry name" value="Tetracyclin repressor-like, C-terminal domain"/>
    <property type="match status" value="1"/>
</dbReference>
<evidence type="ECO:0000259" key="5">
    <source>
        <dbReference type="PROSITE" id="PS50977"/>
    </source>
</evidence>
<evidence type="ECO:0000256" key="4">
    <source>
        <dbReference type="PROSITE-ProRule" id="PRU00335"/>
    </source>
</evidence>
<dbReference type="PANTHER" id="PTHR47506:SF1">
    <property type="entry name" value="HTH-TYPE TRANSCRIPTIONAL REGULATOR YJDC"/>
    <property type="match status" value="1"/>
</dbReference>
<evidence type="ECO:0000256" key="1">
    <source>
        <dbReference type="ARBA" id="ARBA00023015"/>
    </source>
</evidence>
<dbReference type="Proteomes" id="UP000467105">
    <property type="component" value="Chromosome"/>
</dbReference>
<dbReference type="PANTHER" id="PTHR47506">
    <property type="entry name" value="TRANSCRIPTIONAL REGULATORY PROTEIN"/>
    <property type="match status" value="1"/>
</dbReference>
<keyword evidence="7" id="KW-1185">Reference proteome</keyword>
<dbReference type="Gene3D" id="1.10.357.10">
    <property type="entry name" value="Tetracycline Repressor, domain 2"/>
    <property type="match status" value="1"/>
</dbReference>
<name>A0A7I7YRE0_9MYCO</name>
<evidence type="ECO:0000313" key="6">
    <source>
        <dbReference type="EMBL" id="BBZ43734.1"/>
    </source>
</evidence>
<feature type="DNA-binding region" description="H-T-H motif" evidence="4">
    <location>
        <begin position="40"/>
        <end position="59"/>
    </location>
</feature>
<feature type="domain" description="HTH tetR-type" evidence="5">
    <location>
        <begin position="17"/>
        <end position="77"/>
    </location>
</feature>
<dbReference type="InterPro" id="IPR011075">
    <property type="entry name" value="TetR_C"/>
</dbReference>
<accession>A0A7I7YRE0</accession>
<keyword evidence="1" id="KW-0805">Transcription regulation</keyword>
<dbReference type="Pfam" id="PF16925">
    <property type="entry name" value="TetR_C_13"/>
    <property type="match status" value="1"/>
</dbReference>
<dbReference type="PRINTS" id="PR00455">
    <property type="entry name" value="HTHTETR"/>
</dbReference>
<dbReference type="InterPro" id="IPR009057">
    <property type="entry name" value="Homeodomain-like_sf"/>
</dbReference>
<dbReference type="PROSITE" id="PS50977">
    <property type="entry name" value="HTH_TETR_2"/>
    <property type="match status" value="1"/>
</dbReference>
<proteinExistence type="predicted"/>
<gene>
    <name evidence="6" type="ORF">MPRM_10150</name>
</gene>
<keyword evidence="2 4" id="KW-0238">DNA-binding</keyword>
<dbReference type="AlphaFoldDB" id="A0A7I7YRE0"/>
<dbReference type="GO" id="GO:0003677">
    <property type="term" value="F:DNA binding"/>
    <property type="evidence" value="ECO:0007669"/>
    <property type="project" value="UniProtKB-UniRule"/>
</dbReference>
<dbReference type="InterPro" id="IPR001647">
    <property type="entry name" value="HTH_TetR"/>
</dbReference>
<protein>
    <submittedName>
        <fullName evidence="6">TetR family transcriptional regulator</fullName>
    </submittedName>
</protein>
<reference evidence="6 7" key="1">
    <citation type="journal article" date="2019" name="Emerg. Microbes Infect.">
        <title>Comprehensive subspecies identification of 175 nontuberculous mycobacteria species based on 7547 genomic profiles.</title>
        <authorList>
            <person name="Matsumoto Y."/>
            <person name="Kinjo T."/>
            <person name="Motooka D."/>
            <person name="Nabeya D."/>
            <person name="Jung N."/>
            <person name="Uechi K."/>
            <person name="Horii T."/>
            <person name="Iida T."/>
            <person name="Fujita J."/>
            <person name="Nakamura S."/>
        </authorList>
    </citation>
    <scope>NUCLEOTIDE SEQUENCE [LARGE SCALE GENOMIC DNA]</scope>
    <source>
        <strain evidence="6 7">JCM 14742</strain>
    </source>
</reference>
<dbReference type="Pfam" id="PF00440">
    <property type="entry name" value="TetR_N"/>
    <property type="match status" value="1"/>
</dbReference>
<dbReference type="SUPFAM" id="SSF46689">
    <property type="entry name" value="Homeodomain-like"/>
    <property type="match status" value="1"/>
</dbReference>
<dbReference type="InterPro" id="IPR036271">
    <property type="entry name" value="Tet_transcr_reg_TetR-rel_C_sf"/>
</dbReference>
<evidence type="ECO:0000313" key="7">
    <source>
        <dbReference type="Proteomes" id="UP000467105"/>
    </source>
</evidence>
<sequence>MTDRSTSGSVGRVPKSSDTRERLVSAAARLFLERSYQAVGVDEICAAADARKGSFYYYFSSKCDLANAVIDLHAVTYAVRLADFVDDDPVRRLRAIPDMIGAIQADFESQFGRAVGCPFGNLAAELSTTDDAVRAHIAQCFAAMEEGLALLCREAAARGALREGVDPDQLAHHLLAQYQGVTLLAKLNDAGVAGIPAALHDFVAAYLSEGGLSS</sequence>
<organism evidence="6 7">
    <name type="scientific">Mycobacterium parmense</name>
    <dbReference type="NCBI Taxonomy" id="185642"/>
    <lineage>
        <taxon>Bacteria</taxon>
        <taxon>Bacillati</taxon>
        <taxon>Actinomycetota</taxon>
        <taxon>Actinomycetes</taxon>
        <taxon>Mycobacteriales</taxon>
        <taxon>Mycobacteriaceae</taxon>
        <taxon>Mycobacterium</taxon>
        <taxon>Mycobacterium simiae complex</taxon>
    </lineage>
</organism>
<evidence type="ECO:0000256" key="3">
    <source>
        <dbReference type="ARBA" id="ARBA00023163"/>
    </source>
</evidence>
<keyword evidence="3" id="KW-0804">Transcription</keyword>